<dbReference type="PANTHER" id="PTHR33908">
    <property type="entry name" value="MANNOSYLTRANSFERASE YKCB-RELATED"/>
    <property type="match status" value="1"/>
</dbReference>
<evidence type="ECO:0000256" key="2">
    <source>
        <dbReference type="ARBA" id="ARBA00022475"/>
    </source>
</evidence>
<sequence length="571" mass="61969">MPEIGSAPLESRKADRLALGLLFAGALLFRLIGINWGLANALHHQSYHPDELPIWAVSQRIEPAKLKLSPGFYNYGTLYLTGLRVATDVIAGYGKGIDPKDPAGQWRFISACHLAGRILSALAGAGMAAVLFAIVRRRSNLAGALCAGLTIAIAPGLVVHSRFQTVDVMAAFLLSLSALFALRILDAPGGYAPPSLDRAVRRDALLSGLFAGLSAGTKYTGLLGLLTLWAALALSKRPGWAREALLGTACAVGTMLVTTPGILLDSGRFAADFLFEWVHTRTGHGLEFAGTQTGFLYHIANLFEGVGGLLTLLGLAGLVYAAWRRHAWAVALLAFFVPYYALIGRSEVKFLRYTFPLTIGLAAGFGWAMGHAFERRGALGGTVAALGMLGLGGLDAGGFRSAALYTQSMAFPEPRDEAGAYLKEVGAGKTVGLVSDPWFWTPATYPDAALPRAVGYGEIDGAMRRAANPKVERFVPANPDERFEWDVRLLTERKPEFVTFSNFETVHVERWRATGAKDPILRLQVDRYMAFRAELTRGWRLVRLEGIEATTIPDLMYVRPVIWVWKRKDLP</sequence>
<comment type="caution">
    <text evidence="10">The sequence shown here is derived from an EMBL/GenBank/DDBJ whole genome shotgun (WGS) entry which is preliminary data.</text>
</comment>
<comment type="subcellular location">
    <subcellularLocation>
        <location evidence="1">Cell membrane</location>
        <topology evidence="1">Multi-pass membrane protein</topology>
    </subcellularLocation>
</comment>
<keyword evidence="7 8" id="KW-0472">Membrane</keyword>
<keyword evidence="6 8" id="KW-1133">Transmembrane helix</keyword>
<proteinExistence type="predicted"/>
<evidence type="ECO:0000313" key="10">
    <source>
        <dbReference type="EMBL" id="MBI1755509.1"/>
    </source>
</evidence>
<evidence type="ECO:0000313" key="11">
    <source>
        <dbReference type="Proteomes" id="UP000727962"/>
    </source>
</evidence>
<protein>
    <submittedName>
        <fullName evidence="10">Glycosyltransferase family 39 protein</fullName>
    </submittedName>
</protein>
<gene>
    <name evidence="10" type="ORF">HYR64_00185</name>
</gene>
<dbReference type="EMBL" id="JACOSL010000002">
    <property type="protein sequence ID" value="MBI1755509.1"/>
    <property type="molecule type" value="Genomic_DNA"/>
</dbReference>
<feature type="transmembrane region" description="Helical" evidence="8">
    <location>
        <begin position="205"/>
        <end position="232"/>
    </location>
</feature>
<dbReference type="InterPro" id="IPR038731">
    <property type="entry name" value="RgtA/B/C-like"/>
</dbReference>
<reference evidence="10" key="1">
    <citation type="submission" date="2020-07" db="EMBL/GenBank/DDBJ databases">
        <title>Huge and variable diversity of episymbiotic CPR bacteria and DPANN archaea in groundwater ecosystems.</title>
        <authorList>
            <person name="He C.Y."/>
            <person name="Keren R."/>
            <person name="Whittaker M."/>
            <person name="Farag I.F."/>
            <person name="Doudna J."/>
            <person name="Cate J.H.D."/>
            <person name="Banfield J.F."/>
        </authorList>
    </citation>
    <scope>NUCLEOTIDE SEQUENCE</scope>
    <source>
        <strain evidence="10">NC_groundwater_17_Pr7_B-0.1um_64_12</strain>
    </source>
</reference>
<evidence type="ECO:0000256" key="8">
    <source>
        <dbReference type="SAM" id="Phobius"/>
    </source>
</evidence>
<name>A0A931LQK9_FIMGI</name>
<feature type="transmembrane region" description="Helical" evidence="8">
    <location>
        <begin position="114"/>
        <end position="135"/>
    </location>
</feature>
<evidence type="ECO:0000256" key="5">
    <source>
        <dbReference type="ARBA" id="ARBA00022692"/>
    </source>
</evidence>
<evidence type="ECO:0000256" key="6">
    <source>
        <dbReference type="ARBA" id="ARBA00022989"/>
    </source>
</evidence>
<feature type="transmembrane region" description="Helical" evidence="8">
    <location>
        <begin position="244"/>
        <end position="264"/>
    </location>
</feature>
<feature type="transmembrane region" description="Helical" evidence="8">
    <location>
        <begin position="17"/>
        <end position="38"/>
    </location>
</feature>
<dbReference type="Pfam" id="PF13231">
    <property type="entry name" value="PMT_2"/>
    <property type="match status" value="1"/>
</dbReference>
<keyword evidence="2" id="KW-1003">Cell membrane</keyword>
<feature type="transmembrane region" description="Helical" evidence="8">
    <location>
        <begin position="327"/>
        <end position="344"/>
    </location>
</feature>
<dbReference type="GO" id="GO:0005886">
    <property type="term" value="C:plasma membrane"/>
    <property type="evidence" value="ECO:0007669"/>
    <property type="project" value="UniProtKB-SubCell"/>
</dbReference>
<accession>A0A931LQK9</accession>
<dbReference type="Proteomes" id="UP000727962">
    <property type="component" value="Unassembled WGS sequence"/>
</dbReference>
<evidence type="ECO:0000259" key="9">
    <source>
        <dbReference type="Pfam" id="PF13231"/>
    </source>
</evidence>
<organism evidence="10 11">
    <name type="scientific">Fimbriimonas ginsengisoli</name>
    <dbReference type="NCBI Taxonomy" id="1005039"/>
    <lineage>
        <taxon>Bacteria</taxon>
        <taxon>Bacillati</taxon>
        <taxon>Armatimonadota</taxon>
        <taxon>Fimbriimonadia</taxon>
        <taxon>Fimbriimonadales</taxon>
        <taxon>Fimbriimonadaceae</taxon>
        <taxon>Fimbriimonas</taxon>
    </lineage>
</organism>
<dbReference type="AlphaFoldDB" id="A0A931LQK9"/>
<keyword evidence="5 8" id="KW-0812">Transmembrane</keyword>
<evidence type="ECO:0000256" key="1">
    <source>
        <dbReference type="ARBA" id="ARBA00004651"/>
    </source>
</evidence>
<dbReference type="GO" id="GO:0016763">
    <property type="term" value="F:pentosyltransferase activity"/>
    <property type="evidence" value="ECO:0007669"/>
    <property type="project" value="TreeGrafter"/>
</dbReference>
<feature type="transmembrane region" description="Helical" evidence="8">
    <location>
        <begin position="350"/>
        <end position="369"/>
    </location>
</feature>
<dbReference type="GO" id="GO:0009103">
    <property type="term" value="P:lipopolysaccharide biosynthetic process"/>
    <property type="evidence" value="ECO:0007669"/>
    <property type="project" value="UniProtKB-ARBA"/>
</dbReference>
<evidence type="ECO:0000256" key="3">
    <source>
        <dbReference type="ARBA" id="ARBA00022676"/>
    </source>
</evidence>
<evidence type="ECO:0000256" key="4">
    <source>
        <dbReference type="ARBA" id="ARBA00022679"/>
    </source>
</evidence>
<dbReference type="PANTHER" id="PTHR33908:SF11">
    <property type="entry name" value="MEMBRANE PROTEIN"/>
    <property type="match status" value="1"/>
</dbReference>
<feature type="transmembrane region" description="Helical" evidence="8">
    <location>
        <begin position="141"/>
        <end position="159"/>
    </location>
</feature>
<evidence type="ECO:0000256" key="7">
    <source>
        <dbReference type="ARBA" id="ARBA00023136"/>
    </source>
</evidence>
<feature type="domain" description="Glycosyltransferase RgtA/B/C/D-like" evidence="9">
    <location>
        <begin position="114"/>
        <end position="258"/>
    </location>
</feature>
<dbReference type="InterPro" id="IPR050297">
    <property type="entry name" value="LipidA_mod_glycosyltrf_83"/>
</dbReference>
<keyword evidence="3" id="KW-0328">Glycosyltransferase</keyword>
<feature type="transmembrane region" description="Helical" evidence="8">
    <location>
        <begin position="295"/>
        <end position="320"/>
    </location>
</feature>
<keyword evidence="4" id="KW-0808">Transferase</keyword>